<feature type="binding site" description="axial binding residue" evidence="12">
    <location>
        <position position="351"/>
    </location>
    <ligand>
        <name>heme c</name>
        <dbReference type="ChEBI" id="CHEBI:61717"/>
        <label>3</label>
    </ligand>
    <ligandPart>
        <name>Fe</name>
        <dbReference type="ChEBI" id="CHEBI:18248"/>
    </ligandPart>
</feature>
<keyword evidence="5 12" id="KW-0479">Metal-binding</keyword>
<keyword evidence="16" id="KW-1185">Reference proteome</keyword>
<evidence type="ECO:0000256" key="13">
    <source>
        <dbReference type="SAM" id="MobiDB-lite"/>
    </source>
</evidence>
<keyword evidence="4 11" id="KW-0349">Heme</keyword>
<evidence type="ECO:0000256" key="10">
    <source>
        <dbReference type="ARBA" id="ARBA00023136"/>
    </source>
</evidence>
<dbReference type="InterPro" id="IPR051459">
    <property type="entry name" value="Cytochrome_c-type_DH"/>
</dbReference>
<feature type="domain" description="Cytochrome c" evidence="14">
    <location>
        <begin position="196"/>
        <end position="311"/>
    </location>
</feature>
<feature type="binding site" description="covalent" evidence="11">
    <location>
        <position position="350"/>
    </location>
    <ligand>
        <name>heme c</name>
        <dbReference type="ChEBI" id="CHEBI:61717"/>
        <label>3</label>
    </ligand>
</feature>
<dbReference type="AlphaFoldDB" id="A0A0R0ANX1"/>
<feature type="region of interest" description="Disordered" evidence="13">
    <location>
        <begin position="442"/>
        <end position="466"/>
    </location>
</feature>
<feature type="binding site" description="covalent" evidence="11">
    <location>
        <position position="64"/>
    </location>
    <ligand>
        <name>heme c</name>
        <dbReference type="ChEBI" id="CHEBI:61717"/>
        <label>1</label>
    </ligand>
</feature>
<feature type="compositionally biased region" description="Basic and acidic residues" evidence="13">
    <location>
        <begin position="442"/>
        <end position="451"/>
    </location>
</feature>
<comment type="cofactor">
    <cofactor evidence="11">
        <name>heme c</name>
        <dbReference type="ChEBI" id="CHEBI:61717"/>
    </cofactor>
    <text evidence="11">Binds 3 heme c groups covalently per subunit.</text>
</comment>
<feature type="binding site" description="covalent" evidence="11">
    <location>
        <position position="214"/>
    </location>
    <ligand>
        <name>heme c</name>
        <dbReference type="ChEBI" id="CHEBI:61717"/>
        <label>2</label>
    </ligand>
</feature>
<feature type="binding site" description="axial binding residue" evidence="12">
    <location>
        <position position="215"/>
    </location>
    <ligand>
        <name>heme c</name>
        <dbReference type="ChEBI" id="CHEBI:61717"/>
        <label>2</label>
    </ligand>
    <ligandPart>
        <name>Fe</name>
        <dbReference type="ChEBI" id="CHEBI:18248"/>
    </ligandPart>
</feature>
<dbReference type="GO" id="GO:0005506">
    <property type="term" value="F:iron ion binding"/>
    <property type="evidence" value="ECO:0007669"/>
    <property type="project" value="InterPro"/>
</dbReference>
<evidence type="ECO:0000256" key="3">
    <source>
        <dbReference type="ARBA" id="ARBA00022475"/>
    </source>
</evidence>
<protein>
    <submittedName>
        <fullName evidence="15">Alcohol dehydrogenase</fullName>
    </submittedName>
</protein>
<keyword evidence="6" id="KW-0732">Signal</keyword>
<feature type="compositionally biased region" description="Polar residues" evidence="13">
    <location>
        <begin position="456"/>
        <end position="466"/>
    </location>
</feature>
<dbReference type="STRING" id="676599.ARC20_01015"/>
<feature type="domain" description="Cytochrome c" evidence="14">
    <location>
        <begin position="47"/>
        <end position="150"/>
    </location>
</feature>
<evidence type="ECO:0000256" key="5">
    <source>
        <dbReference type="ARBA" id="ARBA00022723"/>
    </source>
</evidence>
<feature type="binding site" description="covalent" evidence="11">
    <location>
        <position position="211"/>
    </location>
    <ligand>
        <name>heme c</name>
        <dbReference type="ChEBI" id="CHEBI:61717"/>
        <label>2</label>
    </ligand>
</feature>
<name>A0A0R0ANX1_9GAMM</name>
<organism evidence="15 16">
    <name type="scientific">Stenotrophomonas panacihumi</name>
    <dbReference type="NCBI Taxonomy" id="676599"/>
    <lineage>
        <taxon>Bacteria</taxon>
        <taxon>Pseudomonadati</taxon>
        <taxon>Pseudomonadota</taxon>
        <taxon>Gammaproteobacteria</taxon>
        <taxon>Lysobacterales</taxon>
        <taxon>Lysobacteraceae</taxon>
        <taxon>Stenotrophomonas</taxon>
    </lineage>
</organism>
<dbReference type="InterPro" id="IPR009056">
    <property type="entry name" value="Cyt_c-like_dom"/>
</dbReference>
<keyword evidence="8" id="KW-0249">Electron transport</keyword>
<dbReference type="InterPro" id="IPR008168">
    <property type="entry name" value="Cyt_C_IC"/>
</dbReference>
<dbReference type="RefSeq" id="WP_057646546.1">
    <property type="nucleotide sequence ID" value="NZ_LLXU01000076.1"/>
</dbReference>
<evidence type="ECO:0000256" key="11">
    <source>
        <dbReference type="PIRSR" id="PIRSR000018-50"/>
    </source>
</evidence>
<evidence type="ECO:0000256" key="12">
    <source>
        <dbReference type="PIRSR" id="PIRSR000018-51"/>
    </source>
</evidence>
<dbReference type="PROSITE" id="PS51007">
    <property type="entry name" value="CYTC"/>
    <property type="match status" value="3"/>
</dbReference>
<reference evidence="15 16" key="1">
    <citation type="submission" date="2015-10" db="EMBL/GenBank/DDBJ databases">
        <title>Genome sequencing and analysis of members of genus Stenotrophomonas.</title>
        <authorList>
            <person name="Patil P.P."/>
            <person name="Midha S."/>
            <person name="Patil P.B."/>
        </authorList>
    </citation>
    <scope>NUCLEOTIDE SEQUENCE [LARGE SCALE GENOMIC DNA]</scope>
    <source>
        <strain evidence="15 16">JCM 16536</strain>
    </source>
</reference>
<evidence type="ECO:0000256" key="2">
    <source>
        <dbReference type="ARBA" id="ARBA00022448"/>
    </source>
</evidence>
<dbReference type="SUPFAM" id="SSF46626">
    <property type="entry name" value="Cytochrome c"/>
    <property type="match status" value="3"/>
</dbReference>
<dbReference type="OrthoDB" id="9811281at2"/>
<dbReference type="Gene3D" id="1.10.760.10">
    <property type="entry name" value="Cytochrome c-like domain"/>
    <property type="match status" value="3"/>
</dbReference>
<evidence type="ECO:0000259" key="14">
    <source>
        <dbReference type="PROSITE" id="PS51007"/>
    </source>
</evidence>
<feature type="binding site" description="covalent" evidence="11">
    <location>
        <position position="61"/>
    </location>
    <ligand>
        <name>heme c</name>
        <dbReference type="ChEBI" id="CHEBI:61717"/>
        <label>1</label>
    </ligand>
</feature>
<dbReference type="InterPro" id="IPR014353">
    <property type="entry name" value="Membr-bd_ADH_cyt_c"/>
</dbReference>
<evidence type="ECO:0000256" key="6">
    <source>
        <dbReference type="ARBA" id="ARBA00022729"/>
    </source>
</evidence>
<keyword evidence="10" id="KW-0472">Membrane</keyword>
<evidence type="ECO:0000256" key="9">
    <source>
        <dbReference type="ARBA" id="ARBA00023004"/>
    </source>
</evidence>
<dbReference type="GO" id="GO:0005886">
    <property type="term" value="C:plasma membrane"/>
    <property type="evidence" value="ECO:0007669"/>
    <property type="project" value="UniProtKB-SubCell"/>
</dbReference>
<keyword evidence="3" id="KW-1003">Cell membrane</keyword>
<evidence type="ECO:0000256" key="7">
    <source>
        <dbReference type="ARBA" id="ARBA00022737"/>
    </source>
</evidence>
<keyword evidence="7" id="KW-0677">Repeat</keyword>
<feature type="binding site" description="covalent" evidence="11">
    <location>
        <position position="347"/>
    </location>
    <ligand>
        <name>heme c</name>
        <dbReference type="ChEBI" id="CHEBI:61717"/>
        <label>3</label>
    </ligand>
</feature>
<dbReference type="GO" id="GO:0016614">
    <property type="term" value="F:oxidoreductase activity, acting on CH-OH group of donors"/>
    <property type="evidence" value="ECO:0007669"/>
    <property type="project" value="InterPro"/>
</dbReference>
<evidence type="ECO:0000313" key="15">
    <source>
        <dbReference type="EMBL" id="KRG43310.1"/>
    </source>
</evidence>
<sequence>MKKFLIAVLLLAVLVLAIALAWAFWPSHTRAIADATPSGAQNAADPALIAQGQYLATAGDCFACHSRPGGKPFAGGLPIASPIGTIYSSNITPDPETGIGRYSLDDFDRALRHGIAADGSTLYPAMPYPSYARLSDDDVRALYAYFQHGVQPVREANHPTGIHWPLSMRWPLAIWRKTFAPDPDQVAFDAKRYPDPQIARGAYLVQGLGHCGACHTPRAFSLQEQALDESGAAYLSGGQVIDGWDAVSLRADEGDGLGLWSTQDIVDTLKTARNPHAAVVGQPMADVVVHSTQHLRDEDLQAIAAYLKSLPVHGGRGSTYAQDDATAKAMTSGINDGRGAELFADNCAACHRSDARGNPHAFPSLAGNPTVLAPDASSLVRLVLAGGSLPSTQTRPSNLGMPAFAWRLSDEEVATLATWLRSQYGNQAPAVAATQVRKIRDSLEEVPRDAKATAQHDPTSADASDQ</sequence>
<dbReference type="GO" id="GO:0009055">
    <property type="term" value="F:electron transfer activity"/>
    <property type="evidence" value="ECO:0007669"/>
    <property type="project" value="InterPro"/>
</dbReference>
<dbReference type="PIRSF" id="PIRSF000018">
    <property type="entry name" value="Mb_ADH_cyt_c"/>
    <property type="match status" value="1"/>
</dbReference>
<keyword evidence="9 12" id="KW-0408">Iron</keyword>
<evidence type="ECO:0000256" key="4">
    <source>
        <dbReference type="ARBA" id="ARBA00022617"/>
    </source>
</evidence>
<dbReference type="PANTHER" id="PTHR35008">
    <property type="entry name" value="BLL4482 PROTEIN-RELATED"/>
    <property type="match status" value="1"/>
</dbReference>
<proteinExistence type="predicted"/>
<dbReference type="InterPro" id="IPR036909">
    <property type="entry name" value="Cyt_c-like_dom_sf"/>
</dbReference>
<dbReference type="PANTHER" id="PTHR35008:SF8">
    <property type="entry name" value="ALCOHOL DEHYDROGENASE CYTOCHROME C SUBUNIT"/>
    <property type="match status" value="1"/>
</dbReference>
<dbReference type="Proteomes" id="UP000051802">
    <property type="component" value="Unassembled WGS sequence"/>
</dbReference>
<feature type="binding site" description="axial binding residue" evidence="12">
    <location>
        <position position="65"/>
    </location>
    <ligand>
        <name>heme c</name>
        <dbReference type="ChEBI" id="CHEBI:61717"/>
        <label>1</label>
    </ligand>
    <ligandPart>
        <name>Fe</name>
        <dbReference type="ChEBI" id="CHEBI:18248"/>
    </ligandPart>
</feature>
<keyword evidence="2" id="KW-0813">Transport</keyword>
<evidence type="ECO:0000256" key="1">
    <source>
        <dbReference type="ARBA" id="ARBA00004236"/>
    </source>
</evidence>
<accession>A0A0R0ANX1</accession>
<feature type="domain" description="Cytochrome c" evidence="14">
    <location>
        <begin position="334"/>
        <end position="424"/>
    </location>
</feature>
<dbReference type="Pfam" id="PF00034">
    <property type="entry name" value="Cytochrom_C"/>
    <property type="match status" value="2"/>
</dbReference>
<gene>
    <name evidence="15" type="ORF">ARC20_01015</name>
</gene>
<evidence type="ECO:0000313" key="16">
    <source>
        <dbReference type="Proteomes" id="UP000051802"/>
    </source>
</evidence>
<evidence type="ECO:0000256" key="8">
    <source>
        <dbReference type="ARBA" id="ARBA00022982"/>
    </source>
</evidence>
<dbReference type="EMBL" id="LLXU01000076">
    <property type="protein sequence ID" value="KRG43310.1"/>
    <property type="molecule type" value="Genomic_DNA"/>
</dbReference>
<dbReference type="GO" id="GO:0020037">
    <property type="term" value="F:heme binding"/>
    <property type="evidence" value="ECO:0007669"/>
    <property type="project" value="InterPro"/>
</dbReference>
<comment type="subcellular location">
    <subcellularLocation>
        <location evidence="1">Cell membrane</location>
    </subcellularLocation>
</comment>
<dbReference type="PRINTS" id="PR00605">
    <property type="entry name" value="CYTCHROMECIC"/>
</dbReference>
<comment type="caution">
    <text evidence="15">The sequence shown here is derived from an EMBL/GenBank/DDBJ whole genome shotgun (WGS) entry which is preliminary data.</text>
</comment>